<dbReference type="EMBL" id="MN739906">
    <property type="protein sequence ID" value="QHT76907.1"/>
    <property type="molecule type" value="Genomic_DNA"/>
</dbReference>
<reference evidence="1" key="1">
    <citation type="journal article" date="2020" name="Nature">
        <title>Giant virus diversity and host interactions through global metagenomics.</title>
        <authorList>
            <person name="Schulz F."/>
            <person name="Roux S."/>
            <person name="Paez-Espino D."/>
            <person name="Jungbluth S."/>
            <person name="Walsh D.A."/>
            <person name="Denef V.J."/>
            <person name="McMahon K.D."/>
            <person name="Konstantinidis K.T."/>
            <person name="Eloe-Fadrosh E.A."/>
            <person name="Kyrpides N.C."/>
            <person name="Woyke T."/>
        </authorList>
    </citation>
    <scope>NUCLEOTIDE SEQUENCE</scope>
    <source>
        <strain evidence="1">GVMAG-M-3300023179-82</strain>
    </source>
</reference>
<name>A0A6C0H931_9ZZZZ</name>
<protein>
    <submittedName>
        <fullName evidence="1">Uncharacterized protein</fullName>
    </submittedName>
</protein>
<evidence type="ECO:0000313" key="1">
    <source>
        <dbReference type="EMBL" id="QHT76907.1"/>
    </source>
</evidence>
<dbReference type="AlphaFoldDB" id="A0A6C0H931"/>
<sequence length="46" mass="5506">MIIQANITNFNIKYKEYIEINNLLLELKKEIDNKSIKILINKDNKI</sequence>
<organism evidence="1">
    <name type="scientific">viral metagenome</name>
    <dbReference type="NCBI Taxonomy" id="1070528"/>
    <lineage>
        <taxon>unclassified sequences</taxon>
        <taxon>metagenomes</taxon>
        <taxon>organismal metagenomes</taxon>
    </lineage>
</organism>
<proteinExistence type="predicted"/>
<accession>A0A6C0H931</accession>